<dbReference type="Pfam" id="PF07345">
    <property type="entry name" value="ATPaseInh_sub_z"/>
    <property type="match status" value="1"/>
</dbReference>
<dbReference type="Gene3D" id="1.10.790.20">
    <property type="entry name" value="Domain of unknown function DUF1476"/>
    <property type="match status" value="1"/>
</dbReference>
<name>A0A3P3DM35_9RHOB</name>
<dbReference type="EMBL" id="RRAZ01000012">
    <property type="protein sequence ID" value="RRH74776.1"/>
    <property type="molecule type" value="Genomic_DNA"/>
</dbReference>
<evidence type="ECO:0000313" key="2">
    <source>
        <dbReference type="Proteomes" id="UP000282125"/>
    </source>
</evidence>
<accession>A0A3P3DM35</accession>
<dbReference type="AlphaFoldDB" id="A0A3P3DM35"/>
<evidence type="ECO:0000313" key="1">
    <source>
        <dbReference type="EMBL" id="RRH74776.1"/>
    </source>
</evidence>
<dbReference type="RefSeq" id="WP_124964823.1">
    <property type="nucleotide sequence ID" value="NZ_RRAZ01000012.1"/>
</dbReference>
<proteinExistence type="predicted"/>
<keyword evidence="2" id="KW-1185">Reference proteome</keyword>
<dbReference type="Proteomes" id="UP000282125">
    <property type="component" value="Unassembled WGS sequence"/>
</dbReference>
<protein>
    <submittedName>
        <fullName evidence="1">DUF1476 domain-containing protein</fullName>
    </submittedName>
</protein>
<reference evidence="1 2" key="1">
    <citation type="submission" date="2018-11" db="EMBL/GenBank/DDBJ databases">
        <title>Gemmobacter sp. nov., YIM 102744-1 draft genome.</title>
        <authorList>
            <person name="Li G."/>
            <person name="Jiang Y."/>
        </authorList>
    </citation>
    <scope>NUCLEOTIDE SEQUENCE [LARGE SCALE GENOMIC DNA]</scope>
    <source>
        <strain evidence="1 2">YIM 102744-1</strain>
    </source>
</reference>
<dbReference type="OrthoDB" id="9810387at2"/>
<organism evidence="1 2">
    <name type="scientific">Falsigemmobacter faecalis</name>
    <dbReference type="NCBI Taxonomy" id="2488730"/>
    <lineage>
        <taxon>Bacteria</taxon>
        <taxon>Pseudomonadati</taxon>
        <taxon>Pseudomonadota</taxon>
        <taxon>Alphaproteobacteria</taxon>
        <taxon>Rhodobacterales</taxon>
        <taxon>Paracoccaceae</taxon>
        <taxon>Falsigemmobacter</taxon>
    </lineage>
</organism>
<comment type="caution">
    <text evidence="1">The sequence shown here is derived from an EMBL/GenBank/DDBJ whole genome shotgun (WGS) entry which is preliminary data.</text>
</comment>
<gene>
    <name evidence="1" type="ORF">EG244_09760</name>
</gene>
<sequence length="104" mass="11521">MTTFDDRERAFESKFAHDAEMLFRAGARRNRLLAEWAAGVLGKTGPDAQAYAREVARSDLQEAGDEDVFRKIHADLAGRVDEATIRHRMTSLLAEAKATLAAES</sequence>
<dbReference type="PIRSF" id="PIRSF031780">
    <property type="entry name" value="UCP031780"/>
    <property type="match status" value="1"/>
</dbReference>
<dbReference type="InterPro" id="IPR009945">
    <property type="entry name" value="ATPase_inh_sub_z"/>
</dbReference>
<dbReference type="InterPro" id="IPR038293">
    <property type="entry name" value="ATPase_inh_sub_z_sf"/>
</dbReference>